<evidence type="ECO:0000259" key="4">
    <source>
        <dbReference type="PROSITE" id="PS01124"/>
    </source>
</evidence>
<dbReference type="PRINTS" id="PR00032">
    <property type="entry name" value="HTHARAC"/>
</dbReference>
<dbReference type="Proteomes" id="UP000596427">
    <property type="component" value="Chromosome"/>
</dbReference>
<dbReference type="KEGG" id="xdi:EZH22_02505"/>
<dbReference type="SUPFAM" id="SSF46689">
    <property type="entry name" value="Homeodomain-like"/>
    <property type="match status" value="2"/>
</dbReference>
<dbReference type="RefSeq" id="WP_203194230.1">
    <property type="nucleotide sequence ID" value="NZ_CP063362.1"/>
</dbReference>
<protein>
    <submittedName>
        <fullName evidence="5">Helix-turn-helix transcriptional regulator</fullName>
    </submittedName>
</protein>
<name>A0A974PPD4_9HYPH</name>
<evidence type="ECO:0000313" key="5">
    <source>
        <dbReference type="EMBL" id="QRG07318.1"/>
    </source>
</evidence>
<reference evidence="5 6" key="1">
    <citation type="submission" date="2020-10" db="EMBL/GenBank/DDBJ databases">
        <title>Degradation of 1,4-Dioxane by Xanthobacter sp. YN2, via a Novel Group-2 Soluble Di-Iron Monooxygenase.</title>
        <authorList>
            <person name="Ma F."/>
            <person name="Wang Y."/>
            <person name="Yang J."/>
            <person name="Guo H."/>
            <person name="Su D."/>
            <person name="Yu L."/>
        </authorList>
    </citation>
    <scope>NUCLEOTIDE SEQUENCE [LARGE SCALE GENOMIC DNA]</scope>
    <source>
        <strain evidence="5 6">YN2</strain>
    </source>
</reference>
<dbReference type="InterPro" id="IPR018060">
    <property type="entry name" value="HTH_AraC"/>
</dbReference>
<keyword evidence="6" id="KW-1185">Reference proteome</keyword>
<accession>A0A974PPD4</accession>
<dbReference type="GO" id="GO:0043565">
    <property type="term" value="F:sequence-specific DNA binding"/>
    <property type="evidence" value="ECO:0007669"/>
    <property type="project" value="InterPro"/>
</dbReference>
<dbReference type="Gene3D" id="1.10.10.60">
    <property type="entry name" value="Homeodomain-like"/>
    <property type="match status" value="1"/>
</dbReference>
<gene>
    <name evidence="5" type="ORF">EZH22_02505</name>
</gene>
<dbReference type="InterPro" id="IPR009057">
    <property type="entry name" value="Homeodomain-like_sf"/>
</dbReference>
<dbReference type="Pfam" id="PF12833">
    <property type="entry name" value="HTH_18"/>
    <property type="match status" value="1"/>
</dbReference>
<evidence type="ECO:0000256" key="1">
    <source>
        <dbReference type="ARBA" id="ARBA00023015"/>
    </source>
</evidence>
<dbReference type="AlphaFoldDB" id="A0A974PPD4"/>
<dbReference type="SMART" id="SM00342">
    <property type="entry name" value="HTH_ARAC"/>
    <property type="match status" value="1"/>
</dbReference>
<dbReference type="PROSITE" id="PS01124">
    <property type="entry name" value="HTH_ARAC_FAMILY_2"/>
    <property type="match status" value="1"/>
</dbReference>
<sequence length="267" mass="29276">MRAHAGTEGPGYNGEQIEIVFLLEGVRDGRATCKFGSREHPVPTHTGTAWVCPAEVRADEIRTTRSPLMAGHIYIPQSSLDAVASDEAVACRKPVLRSAATPRDTMIDYFGRTVLAEMERETSAGRLLADAAVTMLSAHLLQNYAEFTPASIARDQRRPLDPSRLSRVVAHIEHHLDDDISLASLARVACMSAFHFSRSFAAAIGVPPHRYVSQLRLERAKSEIVAGKVPLAEIALRSGFSSQSAFTRAFRRRVGLSPGEYRRSLRG</sequence>
<dbReference type="EMBL" id="CP063362">
    <property type="protein sequence ID" value="QRG07318.1"/>
    <property type="molecule type" value="Genomic_DNA"/>
</dbReference>
<keyword evidence="3" id="KW-0804">Transcription</keyword>
<dbReference type="InterPro" id="IPR020449">
    <property type="entry name" value="Tscrpt_reg_AraC-type_HTH"/>
</dbReference>
<dbReference type="InterPro" id="IPR050204">
    <property type="entry name" value="AraC_XylS_family_regulators"/>
</dbReference>
<dbReference type="PANTHER" id="PTHR46796:SF6">
    <property type="entry name" value="ARAC SUBFAMILY"/>
    <property type="match status" value="1"/>
</dbReference>
<dbReference type="PROSITE" id="PS00041">
    <property type="entry name" value="HTH_ARAC_FAMILY_1"/>
    <property type="match status" value="1"/>
</dbReference>
<dbReference type="GO" id="GO:0003700">
    <property type="term" value="F:DNA-binding transcription factor activity"/>
    <property type="evidence" value="ECO:0007669"/>
    <property type="project" value="InterPro"/>
</dbReference>
<evidence type="ECO:0000256" key="3">
    <source>
        <dbReference type="ARBA" id="ARBA00023163"/>
    </source>
</evidence>
<evidence type="ECO:0000256" key="2">
    <source>
        <dbReference type="ARBA" id="ARBA00023125"/>
    </source>
</evidence>
<dbReference type="PANTHER" id="PTHR46796">
    <property type="entry name" value="HTH-TYPE TRANSCRIPTIONAL ACTIVATOR RHAS-RELATED"/>
    <property type="match status" value="1"/>
</dbReference>
<organism evidence="5 6">
    <name type="scientific">Xanthobacter dioxanivorans</name>
    <dbReference type="NCBI Taxonomy" id="2528964"/>
    <lineage>
        <taxon>Bacteria</taxon>
        <taxon>Pseudomonadati</taxon>
        <taxon>Pseudomonadota</taxon>
        <taxon>Alphaproteobacteria</taxon>
        <taxon>Hyphomicrobiales</taxon>
        <taxon>Xanthobacteraceae</taxon>
        <taxon>Xanthobacter</taxon>
    </lineage>
</organism>
<keyword evidence="2" id="KW-0238">DNA-binding</keyword>
<proteinExistence type="predicted"/>
<keyword evidence="1" id="KW-0805">Transcription regulation</keyword>
<evidence type="ECO:0000313" key="6">
    <source>
        <dbReference type="Proteomes" id="UP000596427"/>
    </source>
</evidence>
<feature type="domain" description="HTH araC/xylS-type" evidence="4">
    <location>
        <begin position="166"/>
        <end position="264"/>
    </location>
</feature>
<dbReference type="InterPro" id="IPR018062">
    <property type="entry name" value="HTH_AraC-typ_CS"/>
</dbReference>